<sequence>MKINDLTFARVIANNNRLQSNSQQYETLQINKISKQPPKWEQLLSTDLPNVADPNSNSINIKEGEMKNIGTVDGIPLNIFFDSYGMNTNFSTAIHRDDPVNSDRNRFAFLLLDKYTTAQRAKADSLSDRFQMLYSVAKGDISVKQYNETDLGSGVVSTAEFLTSLGIDVSKPFSFNNKSFVLDSEGSLHALLQSSQLSLQ</sequence>
<organism evidence="1">
    <name type="scientific">Desulfitobacterium hafniense</name>
    <name type="common">Desulfitobacterium frappieri</name>
    <dbReference type="NCBI Taxonomy" id="49338"/>
    <lineage>
        <taxon>Bacteria</taxon>
        <taxon>Bacillati</taxon>
        <taxon>Bacillota</taxon>
        <taxon>Clostridia</taxon>
        <taxon>Eubacteriales</taxon>
        <taxon>Desulfitobacteriaceae</taxon>
        <taxon>Desulfitobacterium</taxon>
    </lineage>
</organism>
<dbReference type="RefSeq" id="WP_208925635.1">
    <property type="nucleotide sequence ID" value="NZ_JAYFNZ010000031.1"/>
</dbReference>
<dbReference type="EMBL" id="LK996017">
    <property type="protein sequence ID" value="CDX02089.1"/>
    <property type="molecule type" value="Genomic_DNA"/>
</dbReference>
<name>A0A098AZM8_DESHA</name>
<dbReference type="PATRIC" id="fig|49338.4.peg.2373"/>
<protein>
    <submittedName>
        <fullName evidence="1">Uncharacterized protein</fullName>
    </submittedName>
</protein>
<accession>A0A098AZM8</accession>
<gene>
    <name evidence="1" type="ORF">DPCES_2202</name>
</gene>
<reference evidence="1" key="1">
    <citation type="submission" date="2014-07" db="EMBL/GenBank/DDBJ databases">
        <authorList>
            <person name="Hornung V.Bastian."/>
        </authorList>
    </citation>
    <scope>NUCLEOTIDE SEQUENCE</scope>
    <source>
        <strain evidence="1">PCE-S</strain>
    </source>
</reference>
<evidence type="ECO:0000313" key="1">
    <source>
        <dbReference type="EMBL" id="CDX02089.1"/>
    </source>
</evidence>
<proteinExistence type="predicted"/>
<dbReference type="AlphaFoldDB" id="A0A098AZM8"/>